<name>A0A8H9GJW4_9MICO</name>
<evidence type="ECO:0000313" key="2">
    <source>
        <dbReference type="EMBL" id="GGM32216.1"/>
    </source>
</evidence>
<sequence length="270" mass="28254">MDIGATVGEICPMPFTLAHPAAVLPLLRHPFSTVALVAGAVAPDLPYFARRTPIPVTAQSWYEPFMNATTSHGLVGALTVSLPYALALCGLVWVARRPVAELVRRPAGSKDGSRGGPGDRGVVARLGWVVLSALVGVATHLVWDSFTHGDGYVVTHVPALSEPVAGALTWARALQHASTVVGLLLVAWYLWRRRAGLGPVRRRALWWGGGVVVAGAVVGTLDLWADTGLTTGETVEAALAGAATGAGAALLVALVVYLAAWWVVRWVVTA</sequence>
<feature type="transmembrane region" description="Helical" evidence="1">
    <location>
        <begin position="204"/>
        <end position="225"/>
    </location>
</feature>
<keyword evidence="1" id="KW-0472">Membrane</keyword>
<dbReference type="Pfam" id="PF13803">
    <property type="entry name" value="DUF4184"/>
    <property type="match status" value="1"/>
</dbReference>
<feature type="transmembrane region" description="Helical" evidence="1">
    <location>
        <begin position="237"/>
        <end position="264"/>
    </location>
</feature>
<protein>
    <recommendedName>
        <fullName evidence="4">DUF4184 family protein</fullName>
    </recommendedName>
</protein>
<dbReference type="InterPro" id="IPR025238">
    <property type="entry name" value="DUF4184"/>
</dbReference>
<gene>
    <name evidence="2" type="ORF">GCM10010102_29560</name>
</gene>
<reference evidence="2" key="1">
    <citation type="journal article" date="2014" name="Int. J. Syst. Evol. Microbiol.">
        <title>Complete genome sequence of Corynebacterium casei LMG S-19264T (=DSM 44701T), isolated from a smear-ripened cheese.</title>
        <authorList>
            <consortium name="US DOE Joint Genome Institute (JGI-PGF)"/>
            <person name="Walter F."/>
            <person name="Albersmeier A."/>
            <person name="Kalinowski J."/>
            <person name="Ruckert C."/>
        </authorList>
    </citation>
    <scope>NUCLEOTIDE SEQUENCE</scope>
    <source>
        <strain evidence="2">JCM 3051</strain>
    </source>
</reference>
<keyword evidence="1" id="KW-1133">Transmembrane helix</keyword>
<comment type="caution">
    <text evidence="2">The sequence shown here is derived from an EMBL/GenBank/DDBJ whole genome shotgun (WGS) entry which is preliminary data.</text>
</comment>
<accession>A0A8H9GJW4</accession>
<feature type="transmembrane region" description="Helical" evidence="1">
    <location>
        <begin position="173"/>
        <end position="192"/>
    </location>
</feature>
<evidence type="ECO:0000256" key="1">
    <source>
        <dbReference type="SAM" id="Phobius"/>
    </source>
</evidence>
<organism evidence="2 3">
    <name type="scientific">Promicromonospora citrea</name>
    <dbReference type="NCBI Taxonomy" id="43677"/>
    <lineage>
        <taxon>Bacteria</taxon>
        <taxon>Bacillati</taxon>
        <taxon>Actinomycetota</taxon>
        <taxon>Actinomycetes</taxon>
        <taxon>Micrococcales</taxon>
        <taxon>Promicromonosporaceae</taxon>
        <taxon>Promicromonospora</taxon>
    </lineage>
</organism>
<feature type="transmembrane region" description="Helical" evidence="1">
    <location>
        <begin position="74"/>
        <end position="95"/>
    </location>
</feature>
<evidence type="ECO:0008006" key="4">
    <source>
        <dbReference type="Google" id="ProtNLM"/>
    </source>
</evidence>
<reference evidence="2" key="2">
    <citation type="submission" date="2020-09" db="EMBL/GenBank/DDBJ databases">
        <authorList>
            <person name="Sun Q."/>
            <person name="Ohkuma M."/>
        </authorList>
    </citation>
    <scope>NUCLEOTIDE SEQUENCE</scope>
    <source>
        <strain evidence="2">JCM 3051</strain>
    </source>
</reference>
<evidence type="ECO:0000313" key="3">
    <source>
        <dbReference type="Proteomes" id="UP000655589"/>
    </source>
</evidence>
<dbReference type="Proteomes" id="UP000655589">
    <property type="component" value="Unassembled WGS sequence"/>
</dbReference>
<proteinExistence type="predicted"/>
<dbReference type="EMBL" id="BMPT01000012">
    <property type="protein sequence ID" value="GGM32216.1"/>
    <property type="molecule type" value="Genomic_DNA"/>
</dbReference>
<keyword evidence="1" id="KW-0812">Transmembrane</keyword>
<feature type="transmembrane region" description="Helical" evidence="1">
    <location>
        <begin position="122"/>
        <end position="143"/>
    </location>
</feature>
<dbReference type="AlphaFoldDB" id="A0A8H9GJW4"/>
<keyword evidence="3" id="KW-1185">Reference proteome</keyword>